<feature type="region of interest" description="Disordered" evidence="1">
    <location>
        <begin position="40"/>
        <end position="142"/>
    </location>
</feature>
<protein>
    <submittedName>
        <fullName evidence="2">Uncharacterized protein</fullName>
    </submittedName>
</protein>
<dbReference type="AlphaFoldDB" id="A0A7J8GCS1"/>
<evidence type="ECO:0000313" key="3">
    <source>
        <dbReference type="Proteomes" id="UP000593571"/>
    </source>
</evidence>
<dbReference type="Proteomes" id="UP000593571">
    <property type="component" value="Unassembled WGS sequence"/>
</dbReference>
<feature type="region of interest" description="Disordered" evidence="1">
    <location>
        <begin position="1"/>
        <end position="25"/>
    </location>
</feature>
<evidence type="ECO:0000256" key="1">
    <source>
        <dbReference type="SAM" id="MobiDB-lite"/>
    </source>
</evidence>
<accession>A0A7J8GCS1</accession>
<evidence type="ECO:0000313" key="2">
    <source>
        <dbReference type="EMBL" id="KAF6457638.1"/>
    </source>
</evidence>
<comment type="caution">
    <text evidence="2">The sequence shown here is derived from an EMBL/GenBank/DDBJ whole genome shotgun (WGS) entry which is preliminary data.</text>
</comment>
<organism evidence="2 3">
    <name type="scientific">Rousettus aegyptiacus</name>
    <name type="common">Egyptian fruit bat</name>
    <name type="synonym">Pteropus aegyptiacus</name>
    <dbReference type="NCBI Taxonomy" id="9407"/>
    <lineage>
        <taxon>Eukaryota</taxon>
        <taxon>Metazoa</taxon>
        <taxon>Chordata</taxon>
        <taxon>Craniata</taxon>
        <taxon>Vertebrata</taxon>
        <taxon>Euteleostomi</taxon>
        <taxon>Mammalia</taxon>
        <taxon>Eutheria</taxon>
        <taxon>Laurasiatheria</taxon>
        <taxon>Chiroptera</taxon>
        <taxon>Yinpterochiroptera</taxon>
        <taxon>Pteropodoidea</taxon>
        <taxon>Pteropodidae</taxon>
        <taxon>Rousettinae</taxon>
        <taxon>Rousettus</taxon>
    </lineage>
</organism>
<reference evidence="2 3" key="1">
    <citation type="journal article" date="2020" name="Nature">
        <title>Six reference-quality genomes reveal evolution of bat adaptations.</title>
        <authorList>
            <person name="Jebb D."/>
            <person name="Huang Z."/>
            <person name="Pippel M."/>
            <person name="Hughes G.M."/>
            <person name="Lavrichenko K."/>
            <person name="Devanna P."/>
            <person name="Winkler S."/>
            <person name="Jermiin L.S."/>
            <person name="Skirmuntt E.C."/>
            <person name="Katzourakis A."/>
            <person name="Burkitt-Gray L."/>
            <person name="Ray D.A."/>
            <person name="Sullivan K.A.M."/>
            <person name="Roscito J.G."/>
            <person name="Kirilenko B.M."/>
            <person name="Davalos L.M."/>
            <person name="Corthals A.P."/>
            <person name="Power M.L."/>
            <person name="Jones G."/>
            <person name="Ransome R.D."/>
            <person name="Dechmann D.K.N."/>
            <person name="Locatelli A.G."/>
            <person name="Puechmaille S.J."/>
            <person name="Fedrigo O."/>
            <person name="Jarvis E.D."/>
            <person name="Hiller M."/>
            <person name="Vernes S.C."/>
            <person name="Myers E.W."/>
            <person name="Teeling E.C."/>
        </authorList>
    </citation>
    <scope>NUCLEOTIDE SEQUENCE [LARGE SCALE GENOMIC DNA]</scope>
    <source>
        <strain evidence="2">MRouAeg1</strain>
        <tissue evidence="2">Muscle</tissue>
    </source>
</reference>
<keyword evidence="3" id="KW-1185">Reference proteome</keyword>
<feature type="compositionally biased region" description="Basic and acidic residues" evidence="1">
    <location>
        <begin position="43"/>
        <end position="57"/>
    </location>
</feature>
<dbReference type="EMBL" id="JACASE010000006">
    <property type="protein sequence ID" value="KAF6457638.1"/>
    <property type="molecule type" value="Genomic_DNA"/>
</dbReference>
<name>A0A7J8GCS1_ROUAE</name>
<feature type="compositionally biased region" description="Low complexity" evidence="1">
    <location>
        <begin position="99"/>
        <end position="142"/>
    </location>
</feature>
<gene>
    <name evidence="2" type="ORF">HJG63_013645</name>
</gene>
<sequence length="142" mass="15059">MAPAPLVMNPSGLRTCGGDRAEPGPLPFSVEALLEAQRALRRAPAEPREERPRRAAEPRACFPPSVRASSPRKCPVARFGARLAQIRRTRAPPAPRPAPCASTSTTASRGRPSPRSSCWRWSAGSARSSTCPSPSAPRSPAA</sequence>
<proteinExistence type="predicted"/>